<dbReference type="Pfam" id="PF00085">
    <property type="entry name" value="Thioredoxin"/>
    <property type="match status" value="1"/>
</dbReference>
<dbReference type="PANTHER" id="PTHR46426:SF1">
    <property type="entry name" value="PROTEIN DISULFIDE-ISOMERASE TMX3"/>
    <property type="match status" value="1"/>
</dbReference>
<dbReference type="EMBL" id="HBUF01196163">
    <property type="protein sequence ID" value="CAG6660146.1"/>
    <property type="molecule type" value="Transcribed_RNA"/>
</dbReference>
<dbReference type="EMBL" id="HBUF01196164">
    <property type="protein sequence ID" value="CAG6660147.1"/>
    <property type="molecule type" value="Transcribed_RNA"/>
</dbReference>
<dbReference type="PRINTS" id="PR00421">
    <property type="entry name" value="THIOREDOXIN"/>
</dbReference>
<dbReference type="GO" id="GO:0005789">
    <property type="term" value="C:endoplasmic reticulum membrane"/>
    <property type="evidence" value="ECO:0007669"/>
    <property type="project" value="UniProtKB-SubCell"/>
</dbReference>
<feature type="chain" id="PRO_5033671072" evidence="7">
    <location>
        <begin position="25"/>
        <end position="442"/>
    </location>
</feature>
<evidence type="ECO:0000256" key="4">
    <source>
        <dbReference type="ARBA" id="ARBA00023136"/>
    </source>
</evidence>
<feature type="transmembrane region" description="Helical" evidence="6">
    <location>
        <begin position="393"/>
        <end position="413"/>
    </location>
</feature>
<dbReference type="Pfam" id="PF13848">
    <property type="entry name" value="Thioredoxin_6"/>
    <property type="match status" value="1"/>
</dbReference>
<proteinExistence type="predicted"/>
<organism evidence="9">
    <name type="scientific">Cacopsylla melanoneura</name>
    <dbReference type="NCBI Taxonomy" id="428564"/>
    <lineage>
        <taxon>Eukaryota</taxon>
        <taxon>Metazoa</taxon>
        <taxon>Ecdysozoa</taxon>
        <taxon>Arthropoda</taxon>
        <taxon>Hexapoda</taxon>
        <taxon>Insecta</taxon>
        <taxon>Pterygota</taxon>
        <taxon>Neoptera</taxon>
        <taxon>Paraneoptera</taxon>
        <taxon>Hemiptera</taxon>
        <taxon>Sternorrhyncha</taxon>
        <taxon>Psylloidea</taxon>
        <taxon>Psyllidae</taxon>
        <taxon>Psyllinae</taxon>
        <taxon>Cacopsylla</taxon>
    </lineage>
</organism>
<feature type="signal peptide" evidence="7">
    <location>
        <begin position="1"/>
        <end position="24"/>
    </location>
</feature>
<dbReference type="SUPFAM" id="SSF52833">
    <property type="entry name" value="Thioredoxin-like"/>
    <property type="match status" value="1"/>
</dbReference>
<dbReference type="Gene3D" id="3.40.30.10">
    <property type="entry name" value="Glutaredoxin"/>
    <property type="match status" value="2"/>
</dbReference>
<dbReference type="AlphaFoldDB" id="A0A8D8S558"/>
<dbReference type="GO" id="GO:0016853">
    <property type="term" value="F:isomerase activity"/>
    <property type="evidence" value="ECO:0007669"/>
    <property type="project" value="UniProtKB-KW"/>
</dbReference>
<dbReference type="InterPro" id="IPR052250">
    <property type="entry name" value="PDI_TMX3"/>
</dbReference>
<protein>
    <submittedName>
        <fullName evidence="9">Protein disulfide-isomerase TMX3</fullName>
    </submittedName>
</protein>
<sequence>MNLRFIFSFLPMAILGGLLSLSNASKVVELSDRFIDIINEESSWLIMFYAPWCAHCKRLEPIWAHVAQNLARVSSIRVGKLDCTVHSNTCRKFGVRMYPTIMFIKGTDIHFTFQGDRNTEDIINFATRVSGPPVLKITKPKSIDELKNKKQVFFLYVGPSDTSHPLYAGYHEVAAKFQPLSFFYSLTNHDFIQSHVAMTTLPTVFVYKEEMFFEFDRSLISHHPDDIQSNLTQWVNTERFETFMKITSSNIEDFLSTNKYLVLAIVEENKLKQVPTNMIHFRSMIHNIIKVHRDKYHKHFQFGWIGSPDLANRIAMQYLSLPHLLVLNSTTNHHHIPQDEPIQLTHEAVTMFLDAILNQSAPVYGGNTLGTKLYRMYFDTTSSLSDMWRGNPVLMTVLLIVPSMFLLLILYSICCGNILDADEEEDDDCGYSTDTEYHEKKE</sequence>
<evidence type="ECO:0000256" key="5">
    <source>
        <dbReference type="ARBA" id="ARBA00045246"/>
    </source>
</evidence>
<reference evidence="9" key="1">
    <citation type="submission" date="2021-05" db="EMBL/GenBank/DDBJ databases">
        <authorList>
            <person name="Alioto T."/>
            <person name="Alioto T."/>
            <person name="Gomez Garrido J."/>
        </authorList>
    </citation>
    <scope>NUCLEOTIDE SEQUENCE</scope>
</reference>
<dbReference type="PROSITE" id="PS51352">
    <property type="entry name" value="THIOREDOXIN_2"/>
    <property type="match status" value="1"/>
</dbReference>
<evidence type="ECO:0000256" key="7">
    <source>
        <dbReference type="SAM" id="SignalP"/>
    </source>
</evidence>
<accession>A0A8D8S558</accession>
<evidence type="ECO:0000256" key="3">
    <source>
        <dbReference type="ARBA" id="ARBA00022989"/>
    </source>
</evidence>
<feature type="domain" description="Thioredoxin" evidence="8">
    <location>
        <begin position="10"/>
        <end position="131"/>
    </location>
</feature>
<dbReference type="PANTHER" id="PTHR46426">
    <property type="entry name" value="PROTEIN DISULFIDE-ISOMERASE TMX3"/>
    <property type="match status" value="1"/>
</dbReference>
<dbReference type="InterPro" id="IPR017937">
    <property type="entry name" value="Thioredoxin_CS"/>
</dbReference>
<keyword evidence="9" id="KW-0413">Isomerase</keyword>
<keyword evidence="7" id="KW-0732">Signal</keyword>
<evidence type="ECO:0000256" key="6">
    <source>
        <dbReference type="SAM" id="Phobius"/>
    </source>
</evidence>
<dbReference type="PROSITE" id="PS00194">
    <property type="entry name" value="THIOREDOXIN_1"/>
    <property type="match status" value="1"/>
</dbReference>
<dbReference type="InterPro" id="IPR013766">
    <property type="entry name" value="Thioredoxin_domain"/>
</dbReference>
<dbReference type="InterPro" id="IPR036249">
    <property type="entry name" value="Thioredoxin-like_sf"/>
</dbReference>
<keyword evidence="4 6" id="KW-0472">Membrane</keyword>
<evidence type="ECO:0000256" key="2">
    <source>
        <dbReference type="ARBA" id="ARBA00022692"/>
    </source>
</evidence>
<evidence type="ECO:0000313" key="9">
    <source>
        <dbReference type="EMBL" id="CAG6660147.1"/>
    </source>
</evidence>
<comment type="function">
    <text evidence="5">Probable disulfide isomerase, which participates in the folding of proteins containing disulfide bonds. May act as a dithiol oxidase. Acts as a regulator of endoplasmic reticulum-mitochondria contact sites via its ability to regulate redox signals.</text>
</comment>
<keyword evidence="3 6" id="KW-1133">Transmembrane helix</keyword>
<name>A0A8D8S558_9HEMI</name>
<keyword evidence="2 6" id="KW-0812">Transmembrane</keyword>
<evidence type="ECO:0000259" key="8">
    <source>
        <dbReference type="PROSITE" id="PS51352"/>
    </source>
</evidence>
<evidence type="ECO:0000256" key="1">
    <source>
        <dbReference type="ARBA" id="ARBA00004389"/>
    </source>
</evidence>
<comment type="subcellular location">
    <subcellularLocation>
        <location evidence="1">Endoplasmic reticulum membrane</location>
        <topology evidence="1">Single-pass membrane protein</topology>
    </subcellularLocation>
</comment>